<dbReference type="EC" id="2.7.11.1" evidence="3"/>
<dbReference type="EMBL" id="JAUSTR010000006">
    <property type="protein sequence ID" value="MDQ0162770.1"/>
    <property type="molecule type" value="Genomic_DNA"/>
</dbReference>
<keyword evidence="3" id="KW-0808">Transferase</keyword>
<evidence type="ECO:0000313" key="3">
    <source>
        <dbReference type="EMBL" id="MDQ0162770.1"/>
    </source>
</evidence>
<evidence type="ECO:0000256" key="1">
    <source>
        <dbReference type="PROSITE-ProRule" id="PRU10141"/>
    </source>
</evidence>
<dbReference type="PROSITE" id="PS00107">
    <property type="entry name" value="PROTEIN_KINASE_ATP"/>
    <property type="match status" value="1"/>
</dbReference>
<dbReference type="RefSeq" id="WP_419152094.1">
    <property type="nucleotide sequence ID" value="NZ_JAUSTR010000006.1"/>
</dbReference>
<keyword evidence="4" id="KW-1185">Reference proteome</keyword>
<dbReference type="Gene3D" id="1.10.510.10">
    <property type="entry name" value="Transferase(Phosphotransferase) domain 1"/>
    <property type="match status" value="1"/>
</dbReference>
<dbReference type="PANTHER" id="PTHR24347">
    <property type="entry name" value="SERINE/THREONINE-PROTEIN KINASE"/>
    <property type="match status" value="1"/>
</dbReference>
<feature type="binding site" evidence="1">
    <location>
        <position position="50"/>
    </location>
    <ligand>
        <name>ATP</name>
        <dbReference type="ChEBI" id="CHEBI:30616"/>
    </ligand>
</feature>
<name>A0ABT9VPH7_9BACI</name>
<dbReference type="Proteomes" id="UP001225646">
    <property type="component" value="Unassembled WGS sequence"/>
</dbReference>
<accession>A0ABT9VPH7</accession>
<dbReference type="SMART" id="SM00219">
    <property type="entry name" value="TyrKc"/>
    <property type="match status" value="1"/>
</dbReference>
<reference evidence="3 4" key="1">
    <citation type="submission" date="2023-07" db="EMBL/GenBank/DDBJ databases">
        <title>Genomic Encyclopedia of Type Strains, Phase IV (KMG-IV): sequencing the most valuable type-strain genomes for metagenomic binning, comparative biology and taxonomic classification.</title>
        <authorList>
            <person name="Goeker M."/>
        </authorList>
    </citation>
    <scope>NUCLEOTIDE SEQUENCE [LARGE SCALE GENOMIC DNA]</scope>
    <source>
        <strain evidence="3 4">DSM 19092</strain>
    </source>
</reference>
<sequence>MVKWLPLFESKFKPGTLIGNYQIIRPLGIGSYGITYLADSKRICKKVVIKQLRKHKRKIKKGIDSFQKEKEILSSLSHPSIPRFIEEKKIGKHHVLILEYKKGRTVEEEIFERGTKYSEKEAFIYLFKVLEIVKYLHEHHIVHRDLRLPNILIDEHQVNIIDFGLARFTYDVEEYRSSYLLEKRLMREIHFRSDFYALGHFVLFLLYSTFIPISVKEKSWEEELDISSNAKYIIRRLLMLAQPYDEIDELIEDVKKLL</sequence>
<dbReference type="InterPro" id="IPR017441">
    <property type="entry name" value="Protein_kinase_ATP_BS"/>
</dbReference>
<dbReference type="InterPro" id="IPR011009">
    <property type="entry name" value="Kinase-like_dom_sf"/>
</dbReference>
<keyword evidence="1" id="KW-0067">ATP-binding</keyword>
<comment type="caution">
    <text evidence="3">The sequence shown here is derived from an EMBL/GenBank/DDBJ whole genome shotgun (WGS) entry which is preliminary data.</text>
</comment>
<protein>
    <submittedName>
        <fullName evidence="3">Serine/threonine-protein kinase</fullName>
        <ecNumber evidence="3">2.7.11.1</ecNumber>
    </submittedName>
</protein>
<dbReference type="InterPro" id="IPR020635">
    <property type="entry name" value="Tyr_kinase_cat_dom"/>
</dbReference>
<dbReference type="Pfam" id="PF00069">
    <property type="entry name" value="Pkinase"/>
    <property type="match status" value="1"/>
</dbReference>
<evidence type="ECO:0000313" key="4">
    <source>
        <dbReference type="Proteomes" id="UP001225646"/>
    </source>
</evidence>
<keyword evidence="1" id="KW-0547">Nucleotide-binding</keyword>
<proteinExistence type="predicted"/>
<dbReference type="SUPFAM" id="SSF56112">
    <property type="entry name" value="Protein kinase-like (PK-like)"/>
    <property type="match status" value="1"/>
</dbReference>
<organism evidence="3 4">
    <name type="scientific">Aeribacillus alveayuensis</name>
    <dbReference type="NCBI Taxonomy" id="279215"/>
    <lineage>
        <taxon>Bacteria</taxon>
        <taxon>Bacillati</taxon>
        <taxon>Bacillota</taxon>
        <taxon>Bacilli</taxon>
        <taxon>Bacillales</taxon>
        <taxon>Bacillaceae</taxon>
        <taxon>Aeribacillus</taxon>
    </lineage>
</organism>
<gene>
    <name evidence="3" type="ORF">J2S06_001847</name>
</gene>
<dbReference type="PROSITE" id="PS50011">
    <property type="entry name" value="PROTEIN_KINASE_DOM"/>
    <property type="match status" value="1"/>
</dbReference>
<evidence type="ECO:0000259" key="2">
    <source>
        <dbReference type="PROSITE" id="PS50011"/>
    </source>
</evidence>
<feature type="domain" description="Protein kinase" evidence="2">
    <location>
        <begin position="21"/>
        <end position="258"/>
    </location>
</feature>
<keyword evidence="3" id="KW-0418">Kinase</keyword>
<dbReference type="GO" id="GO:0004674">
    <property type="term" value="F:protein serine/threonine kinase activity"/>
    <property type="evidence" value="ECO:0007669"/>
    <property type="project" value="UniProtKB-EC"/>
</dbReference>
<dbReference type="InterPro" id="IPR000719">
    <property type="entry name" value="Prot_kinase_dom"/>
</dbReference>